<evidence type="ECO:0000313" key="2">
    <source>
        <dbReference type="EMBL" id="CCF00606.1"/>
    </source>
</evidence>
<keyword evidence="1" id="KW-1133">Transmembrane helix</keyword>
<gene>
    <name evidence="2" type="ordered locus">SFHH103_06146</name>
</gene>
<geneLocation type="plasmid" evidence="2 3">
    <name>pSfHH103e</name>
</geneLocation>
<dbReference type="EMBL" id="HE616899">
    <property type="protein sequence ID" value="CCF00606.1"/>
    <property type="molecule type" value="Genomic_DNA"/>
</dbReference>
<accession>G9AHS4</accession>
<name>G9AHS4_SINF1</name>
<dbReference type="HOGENOM" id="CLU_2370792_0_0_5"/>
<keyword evidence="1" id="KW-0472">Membrane</keyword>
<feature type="transmembrane region" description="Helical" evidence="1">
    <location>
        <begin position="6"/>
        <end position="25"/>
    </location>
</feature>
<sequence>MAWQILIGNVAAVSLLISVWMHLHYRLYRLSEVQAKVGFGLMMGLAALLSMVLSVEVDSGYYLDFRSTLLAVSAAYGGLLAILVTGTVTLGRRWA</sequence>
<dbReference type="PATRIC" id="fig|380.5.peg.5704"/>
<feature type="transmembrane region" description="Helical" evidence="1">
    <location>
        <begin position="37"/>
        <end position="55"/>
    </location>
</feature>
<evidence type="ECO:0000256" key="1">
    <source>
        <dbReference type="SAM" id="Phobius"/>
    </source>
</evidence>
<dbReference type="AlphaFoldDB" id="G9AHS4"/>
<dbReference type="Proteomes" id="UP000007735">
    <property type="component" value="Plasmid pSfHH103e"/>
</dbReference>
<organism evidence="2 3">
    <name type="scientific">Sinorhizobium fredii (strain HH103)</name>
    <dbReference type="NCBI Taxonomy" id="1117943"/>
    <lineage>
        <taxon>Bacteria</taxon>
        <taxon>Pseudomonadati</taxon>
        <taxon>Pseudomonadota</taxon>
        <taxon>Alphaproteobacteria</taxon>
        <taxon>Hyphomicrobiales</taxon>
        <taxon>Rhizobiaceae</taxon>
        <taxon>Sinorhizobium/Ensifer group</taxon>
        <taxon>Sinorhizobium</taxon>
    </lineage>
</organism>
<protein>
    <submittedName>
        <fullName evidence="2">Uncharacterized protein</fullName>
    </submittedName>
</protein>
<feature type="transmembrane region" description="Helical" evidence="1">
    <location>
        <begin position="67"/>
        <end position="90"/>
    </location>
</feature>
<keyword evidence="2" id="KW-0614">Plasmid</keyword>
<dbReference type="KEGG" id="sfh:SFHH103_06146"/>
<evidence type="ECO:0000313" key="3">
    <source>
        <dbReference type="Proteomes" id="UP000007735"/>
    </source>
</evidence>
<reference evidence="2 3" key="1">
    <citation type="journal article" date="2012" name="J. Bacteriol.">
        <title>Genome sequence of the soybean symbiont Sinorhizobium fredii HH103.</title>
        <authorList>
            <person name="Weidner S."/>
            <person name="Becker A."/>
            <person name="Bonilla I."/>
            <person name="Jaenicke S."/>
            <person name="Lloret J."/>
            <person name="Margaret I."/>
            <person name="Puhler A."/>
            <person name="Ruiz-Sainz J.E."/>
            <person name="Schneiker-Bekel S."/>
            <person name="Szczepanowski R."/>
            <person name="Vinardell J.M."/>
            <person name="Zehner S."/>
            <person name="Gottfert M."/>
        </authorList>
    </citation>
    <scope>NUCLEOTIDE SEQUENCE [LARGE SCALE GENOMIC DNA]</scope>
    <source>
        <strain evidence="2 3">HH103</strain>
        <plasmid evidence="3">pSfHH103e</plasmid>
    </source>
</reference>
<keyword evidence="1" id="KW-0812">Transmembrane</keyword>
<dbReference type="RefSeq" id="WP_014332254.1">
    <property type="nucleotide sequence ID" value="NC_016815.1"/>
</dbReference>
<proteinExistence type="predicted"/>